<evidence type="ECO:0000313" key="2">
    <source>
        <dbReference type="Proteomes" id="UP000789366"/>
    </source>
</evidence>
<keyword evidence="2" id="KW-1185">Reference proteome</keyword>
<protein>
    <submittedName>
        <fullName evidence="1">13030_t:CDS:1</fullName>
    </submittedName>
</protein>
<proteinExistence type="predicted"/>
<name>A0ACA9NMT5_9GLOM</name>
<dbReference type="Proteomes" id="UP000789366">
    <property type="component" value="Unassembled WGS sequence"/>
</dbReference>
<comment type="caution">
    <text evidence="1">The sequence shown here is derived from an EMBL/GenBank/DDBJ whole genome shotgun (WGS) entry which is preliminary data.</text>
</comment>
<organism evidence="1 2">
    <name type="scientific">Cetraspora pellucida</name>
    <dbReference type="NCBI Taxonomy" id="1433469"/>
    <lineage>
        <taxon>Eukaryota</taxon>
        <taxon>Fungi</taxon>
        <taxon>Fungi incertae sedis</taxon>
        <taxon>Mucoromycota</taxon>
        <taxon>Glomeromycotina</taxon>
        <taxon>Glomeromycetes</taxon>
        <taxon>Diversisporales</taxon>
        <taxon>Gigasporaceae</taxon>
        <taxon>Cetraspora</taxon>
    </lineage>
</organism>
<sequence>IITFRTEAQKTRLIAKPGKKTIEPKPIAYEEGNLDLENTDLFPIIKTQSVSQSTVTNLPPGITQKIL</sequence>
<reference evidence="1" key="1">
    <citation type="submission" date="2021-06" db="EMBL/GenBank/DDBJ databases">
        <authorList>
            <person name="Kallberg Y."/>
            <person name="Tangrot J."/>
            <person name="Rosling A."/>
        </authorList>
    </citation>
    <scope>NUCLEOTIDE SEQUENCE</scope>
    <source>
        <strain evidence="1">28 12/20/2015</strain>
    </source>
</reference>
<feature type="non-terminal residue" evidence="1">
    <location>
        <position position="1"/>
    </location>
</feature>
<evidence type="ECO:0000313" key="1">
    <source>
        <dbReference type="EMBL" id="CAG8665008.1"/>
    </source>
</evidence>
<dbReference type="EMBL" id="CAJVPW010015805">
    <property type="protein sequence ID" value="CAG8665008.1"/>
    <property type="molecule type" value="Genomic_DNA"/>
</dbReference>
<accession>A0ACA9NMT5</accession>
<gene>
    <name evidence="1" type="ORF">SPELUC_LOCUS9424</name>
</gene>